<comment type="subcellular location">
    <subcellularLocation>
        <location evidence="1">Nucleus</location>
    </subcellularLocation>
</comment>
<evidence type="ECO:0000256" key="9">
    <source>
        <dbReference type="ARBA" id="ARBA00023125"/>
    </source>
</evidence>
<feature type="domain" description="C2H2-type" evidence="14">
    <location>
        <begin position="527"/>
        <end position="554"/>
    </location>
</feature>
<evidence type="ECO:0000313" key="17">
    <source>
        <dbReference type="Proteomes" id="UP001153712"/>
    </source>
</evidence>
<dbReference type="EMBL" id="OU900095">
    <property type="protein sequence ID" value="CAG9859214.1"/>
    <property type="molecule type" value="Genomic_DNA"/>
</dbReference>
<evidence type="ECO:0000256" key="12">
    <source>
        <dbReference type="PROSITE-ProRule" id="PRU00042"/>
    </source>
</evidence>
<feature type="domain" description="C2H2-type" evidence="14">
    <location>
        <begin position="499"/>
        <end position="526"/>
    </location>
</feature>
<dbReference type="GO" id="GO:0000785">
    <property type="term" value="C:chromatin"/>
    <property type="evidence" value="ECO:0007669"/>
    <property type="project" value="UniProtKB-ARBA"/>
</dbReference>
<keyword evidence="6 13" id="KW-0862">Zinc</keyword>
<evidence type="ECO:0000256" key="7">
    <source>
        <dbReference type="ARBA" id="ARBA00022843"/>
    </source>
</evidence>
<evidence type="ECO:0000259" key="15">
    <source>
        <dbReference type="PROSITE" id="PS51915"/>
    </source>
</evidence>
<organism evidence="16 17">
    <name type="scientific">Phyllotreta striolata</name>
    <name type="common">Striped flea beetle</name>
    <name type="synonym">Crioceris striolata</name>
    <dbReference type="NCBI Taxonomy" id="444603"/>
    <lineage>
        <taxon>Eukaryota</taxon>
        <taxon>Metazoa</taxon>
        <taxon>Ecdysozoa</taxon>
        <taxon>Arthropoda</taxon>
        <taxon>Hexapoda</taxon>
        <taxon>Insecta</taxon>
        <taxon>Pterygota</taxon>
        <taxon>Neoptera</taxon>
        <taxon>Endopterygota</taxon>
        <taxon>Coleoptera</taxon>
        <taxon>Polyphaga</taxon>
        <taxon>Cucujiformia</taxon>
        <taxon>Chrysomeloidea</taxon>
        <taxon>Chrysomelidae</taxon>
        <taxon>Galerucinae</taxon>
        <taxon>Alticini</taxon>
        <taxon>Phyllotreta</taxon>
    </lineage>
</organism>
<dbReference type="Pfam" id="PF00096">
    <property type="entry name" value="zf-C2H2"/>
    <property type="match status" value="7"/>
</dbReference>
<evidence type="ECO:0000256" key="1">
    <source>
        <dbReference type="ARBA" id="ARBA00004123"/>
    </source>
</evidence>
<evidence type="ECO:0000256" key="8">
    <source>
        <dbReference type="ARBA" id="ARBA00023015"/>
    </source>
</evidence>
<feature type="domain" description="C2H2-type" evidence="14">
    <location>
        <begin position="359"/>
        <end position="386"/>
    </location>
</feature>
<feature type="domain" description="ZAD" evidence="15">
    <location>
        <begin position="12"/>
        <end position="93"/>
    </location>
</feature>
<dbReference type="FunFam" id="3.30.160.60:FF:000671">
    <property type="entry name" value="Zinc finger protein 26"/>
    <property type="match status" value="1"/>
</dbReference>
<feature type="binding site" evidence="13">
    <location>
        <position position="17"/>
    </location>
    <ligand>
        <name>Zn(2+)</name>
        <dbReference type="ChEBI" id="CHEBI:29105"/>
    </ligand>
</feature>
<evidence type="ECO:0000256" key="3">
    <source>
        <dbReference type="ARBA" id="ARBA00022723"/>
    </source>
</evidence>
<keyword evidence="3 13" id="KW-0479">Metal-binding</keyword>
<dbReference type="AlphaFoldDB" id="A0A9N9TRY0"/>
<keyword evidence="4" id="KW-0677">Repeat</keyword>
<dbReference type="InterPro" id="IPR012934">
    <property type="entry name" value="Znf_AD"/>
</dbReference>
<dbReference type="SUPFAM" id="SSF57667">
    <property type="entry name" value="beta-beta-alpha zinc fingers"/>
    <property type="match status" value="4"/>
</dbReference>
<evidence type="ECO:0000259" key="14">
    <source>
        <dbReference type="PROSITE" id="PS50157"/>
    </source>
</evidence>
<dbReference type="PROSITE" id="PS51915">
    <property type="entry name" value="ZAD"/>
    <property type="match status" value="1"/>
</dbReference>
<dbReference type="OrthoDB" id="6077919at2759"/>
<evidence type="ECO:0000256" key="10">
    <source>
        <dbReference type="ARBA" id="ARBA00023163"/>
    </source>
</evidence>
<name>A0A9N9TRY0_PHYSR</name>
<keyword evidence="9" id="KW-0238">DNA-binding</keyword>
<reference evidence="16" key="1">
    <citation type="submission" date="2022-01" db="EMBL/GenBank/DDBJ databases">
        <authorList>
            <person name="King R."/>
        </authorList>
    </citation>
    <scope>NUCLEOTIDE SEQUENCE</scope>
</reference>
<gene>
    <name evidence="16" type="ORF">PHYEVI_LOCUS5588</name>
</gene>
<dbReference type="FunFam" id="3.30.160.60:FF:001182">
    <property type="entry name" value="Zinc finger, C2H2 type"/>
    <property type="match status" value="1"/>
</dbReference>
<keyword evidence="2" id="KW-1017">Isopeptide bond</keyword>
<dbReference type="InterPro" id="IPR050331">
    <property type="entry name" value="Zinc_finger"/>
</dbReference>
<dbReference type="GO" id="GO:0005634">
    <property type="term" value="C:nucleus"/>
    <property type="evidence" value="ECO:0007669"/>
    <property type="project" value="UniProtKB-SubCell"/>
</dbReference>
<dbReference type="Proteomes" id="UP001153712">
    <property type="component" value="Chromosome 2"/>
</dbReference>
<evidence type="ECO:0000256" key="11">
    <source>
        <dbReference type="ARBA" id="ARBA00023242"/>
    </source>
</evidence>
<sequence length="648" mass="73689">METIVLALDLEKICRVCLLQSDSMFSIYSQLFDNITEEKMPTISNILISISNMKIREYDNLPTMICTRCINSAHIAYKFQQQCNTSQTILESYLEQIKMNSPIRTPNTVDDLSHSIVDDLSHNIVDDISQNIVDDLSQNIVDDLSQNIVDDLSQNIVDDLSQNVVDDLSHNIIDDLSHNIVDDLSASSIKLESDELNDTQYYNSSETDLLLDDKEDLLAEGLEYIANDCMINEEKKVFEQSLIDEEERDNDDCDDLKSCIPLGEETVDDLIDNFSVENLELISPKLDFNLNVRRSGPSLIPPPDPPRVPARIKKCPSMDYYKKNENDAILYGCNQCDQSFSTPNDLRIHFKTHDEKRPYSCTDCKKTFKTYAHLLFHIRRHAEKKIFECKECGKKYKQSGTLTAHMRIHTGSKPYLCSVCGRGFRQAPDLTYHMRTHTKEKPYMCSICGKTMSMQCHLVQHMRSHTGEKPFKCPKCDKAFPSSTRLKRHSIVHTALKPYKCTVCEKSFNRSSSLKVHNRTHTGVKSYKCPTCNKSFLWAHSLRSHAVTHIKNSKEDLNDMNELLEVNDNSLLKFTTMTIYSDEKTPINESFAIFSSGDLESGSKSFQICAVSTGEQTEGVETFTLYSADETGQVKGSVNSIQLSNVSM</sequence>
<dbReference type="FunFam" id="3.30.160.60:FF:001498">
    <property type="entry name" value="Zinc finger protein 404"/>
    <property type="match status" value="1"/>
</dbReference>
<dbReference type="PANTHER" id="PTHR16515">
    <property type="entry name" value="PR DOMAIN ZINC FINGER PROTEIN"/>
    <property type="match status" value="1"/>
</dbReference>
<dbReference type="Pfam" id="PF07776">
    <property type="entry name" value="zf-AD"/>
    <property type="match status" value="1"/>
</dbReference>
<feature type="domain" description="C2H2-type" evidence="14">
    <location>
        <begin position="443"/>
        <end position="470"/>
    </location>
</feature>
<keyword evidence="10" id="KW-0804">Transcription</keyword>
<dbReference type="GO" id="GO:0040029">
    <property type="term" value="P:epigenetic regulation of gene expression"/>
    <property type="evidence" value="ECO:0007669"/>
    <property type="project" value="UniProtKB-ARBA"/>
</dbReference>
<accession>A0A9N9TRY0</accession>
<dbReference type="InterPro" id="IPR036236">
    <property type="entry name" value="Znf_C2H2_sf"/>
</dbReference>
<dbReference type="GO" id="GO:0003682">
    <property type="term" value="F:chromatin binding"/>
    <property type="evidence" value="ECO:0007669"/>
    <property type="project" value="UniProtKB-ARBA"/>
</dbReference>
<feature type="domain" description="C2H2-type" evidence="14">
    <location>
        <begin position="471"/>
        <end position="498"/>
    </location>
</feature>
<dbReference type="GO" id="GO:0043565">
    <property type="term" value="F:sequence-specific DNA binding"/>
    <property type="evidence" value="ECO:0007669"/>
    <property type="project" value="UniProtKB-ARBA"/>
</dbReference>
<evidence type="ECO:0000256" key="6">
    <source>
        <dbReference type="ARBA" id="ARBA00022833"/>
    </source>
</evidence>
<evidence type="ECO:0000256" key="13">
    <source>
        <dbReference type="PROSITE-ProRule" id="PRU01263"/>
    </source>
</evidence>
<feature type="binding site" evidence="13">
    <location>
        <position position="69"/>
    </location>
    <ligand>
        <name>Zn(2+)</name>
        <dbReference type="ChEBI" id="CHEBI:29105"/>
    </ligand>
</feature>
<feature type="domain" description="C2H2-type" evidence="14">
    <location>
        <begin position="331"/>
        <end position="358"/>
    </location>
</feature>
<dbReference type="GO" id="GO:0008270">
    <property type="term" value="F:zinc ion binding"/>
    <property type="evidence" value="ECO:0007669"/>
    <property type="project" value="UniProtKB-UniRule"/>
</dbReference>
<dbReference type="PROSITE" id="PS50157">
    <property type="entry name" value="ZINC_FINGER_C2H2_2"/>
    <property type="match status" value="8"/>
</dbReference>
<dbReference type="PROSITE" id="PS00028">
    <property type="entry name" value="ZINC_FINGER_C2H2_1"/>
    <property type="match status" value="8"/>
</dbReference>
<keyword evidence="7" id="KW-0832">Ubl conjugation</keyword>
<dbReference type="FunFam" id="3.30.160.60:FF:000062">
    <property type="entry name" value="RB-associated KRAB zinc finger protein-like"/>
    <property type="match status" value="1"/>
</dbReference>
<protein>
    <submittedName>
        <fullName evidence="16">Uncharacterized protein</fullName>
    </submittedName>
</protein>
<keyword evidence="11" id="KW-0539">Nucleus</keyword>
<keyword evidence="8" id="KW-0805">Transcription regulation</keyword>
<dbReference type="Gene3D" id="3.40.1800.20">
    <property type="match status" value="1"/>
</dbReference>
<feature type="domain" description="C2H2-type" evidence="14">
    <location>
        <begin position="415"/>
        <end position="442"/>
    </location>
</feature>
<dbReference type="SMART" id="SM00355">
    <property type="entry name" value="ZnF_C2H2"/>
    <property type="match status" value="8"/>
</dbReference>
<evidence type="ECO:0000313" key="16">
    <source>
        <dbReference type="EMBL" id="CAG9859214.1"/>
    </source>
</evidence>
<dbReference type="SUPFAM" id="SSF57716">
    <property type="entry name" value="Glucocorticoid receptor-like (DNA-binding domain)"/>
    <property type="match status" value="1"/>
</dbReference>
<evidence type="ECO:0000256" key="4">
    <source>
        <dbReference type="ARBA" id="ARBA00022737"/>
    </source>
</evidence>
<feature type="binding site" evidence="13">
    <location>
        <position position="66"/>
    </location>
    <ligand>
        <name>Zn(2+)</name>
        <dbReference type="ChEBI" id="CHEBI:29105"/>
    </ligand>
</feature>
<keyword evidence="17" id="KW-1185">Reference proteome</keyword>
<dbReference type="InterPro" id="IPR013087">
    <property type="entry name" value="Znf_C2H2_type"/>
</dbReference>
<feature type="binding site" evidence="13">
    <location>
        <position position="14"/>
    </location>
    <ligand>
        <name>Zn(2+)</name>
        <dbReference type="ChEBI" id="CHEBI:29105"/>
    </ligand>
</feature>
<feature type="domain" description="C2H2-type" evidence="14">
    <location>
        <begin position="387"/>
        <end position="414"/>
    </location>
</feature>
<evidence type="ECO:0000256" key="5">
    <source>
        <dbReference type="ARBA" id="ARBA00022771"/>
    </source>
</evidence>
<dbReference type="FunFam" id="3.30.160.60:FF:000690">
    <property type="entry name" value="Zinc finger protein 354C"/>
    <property type="match status" value="1"/>
</dbReference>
<evidence type="ECO:0000256" key="2">
    <source>
        <dbReference type="ARBA" id="ARBA00022499"/>
    </source>
</evidence>
<keyword evidence="5 12" id="KW-0863">Zinc-finger</keyword>
<dbReference type="Gene3D" id="3.30.160.60">
    <property type="entry name" value="Classic Zinc Finger"/>
    <property type="match status" value="8"/>
</dbReference>
<dbReference type="SMART" id="SM00868">
    <property type="entry name" value="zf-AD"/>
    <property type="match status" value="1"/>
</dbReference>
<proteinExistence type="predicted"/>
<dbReference type="FunFam" id="3.30.160.60:FF:000624">
    <property type="entry name" value="zinc finger protein 697"/>
    <property type="match status" value="1"/>
</dbReference>
<dbReference type="PANTHER" id="PTHR16515:SF49">
    <property type="entry name" value="GASTRULA ZINC FINGER PROTEIN XLCGF49.1-LIKE-RELATED"/>
    <property type="match status" value="1"/>
</dbReference>